<comment type="caution">
    <text evidence="1">The sequence shown here is derived from an EMBL/GenBank/DDBJ whole genome shotgun (WGS) entry which is preliminary data.</text>
</comment>
<dbReference type="AlphaFoldDB" id="N1WPS7"/>
<name>N1WPS7_9LEPT</name>
<evidence type="ECO:0000313" key="2">
    <source>
        <dbReference type="Proteomes" id="UP000012313"/>
    </source>
</evidence>
<sequence length="72" mass="8239">MGASFRSTIERTELFRDYASAPAALRPRSASLRSLARESPAKGRLFTCKKYNLLKSNELETKRSHSKFRIFS</sequence>
<proteinExistence type="predicted"/>
<dbReference type="EMBL" id="AOHC02000013">
    <property type="protein sequence ID" value="EMY79262.1"/>
    <property type="molecule type" value="Genomic_DNA"/>
</dbReference>
<organism evidence="1 2">
    <name type="scientific">Leptospira weilii serovar Ranarum str. ICFT</name>
    <dbReference type="NCBI Taxonomy" id="1218598"/>
    <lineage>
        <taxon>Bacteria</taxon>
        <taxon>Pseudomonadati</taxon>
        <taxon>Spirochaetota</taxon>
        <taxon>Spirochaetia</taxon>
        <taxon>Leptospirales</taxon>
        <taxon>Leptospiraceae</taxon>
        <taxon>Leptospira</taxon>
    </lineage>
</organism>
<reference evidence="1" key="1">
    <citation type="submission" date="2013-03" db="EMBL/GenBank/DDBJ databases">
        <authorList>
            <person name="Harkins D.M."/>
            <person name="Durkin A.S."/>
            <person name="Brinkac L.M."/>
            <person name="Haft D.H."/>
            <person name="Selengut J.D."/>
            <person name="Sanka R."/>
            <person name="DePew J."/>
            <person name="Purushe J."/>
            <person name="Hartskeerl R.A."/>
            <person name="Ahmed A."/>
            <person name="van der Linden H."/>
            <person name="Goris M.G.A."/>
            <person name="Vinetz J.M."/>
            <person name="Sutton G.G."/>
            <person name="Nierman W.C."/>
            <person name="Fouts D.E."/>
        </authorList>
    </citation>
    <scope>NUCLEOTIDE SEQUENCE [LARGE SCALE GENOMIC DNA]</scope>
    <source>
        <strain evidence="1">ICFT</strain>
    </source>
</reference>
<dbReference type="Proteomes" id="UP000012313">
    <property type="component" value="Unassembled WGS sequence"/>
</dbReference>
<evidence type="ECO:0000313" key="1">
    <source>
        <dbReference type="EMBL" id="EMY79262.1"/>
    </source>
</evidence>
<accession>N1WPS7</accession>
<dbReference type="STRING" id="1218598.LEP1GSC060_3613"/>
<keyword evidence="2" id="KW-1185">Reference proteome</keyword>
<gene>
    <name evidence="1" type="ORF">LEP1GSC060_3613</name>
</gene>
<protein>
    <submittedName>
        <fullName evidence="1">Uncharacterized protein</fullName>
    </submittedName>
</protein>